<dbReference type="PANTHER" id="PTHR34227">
    <property type="entry name" value="CHAPERONE PROTEIN YCDY"/>
    <property type="match status" value="1"/>
</dbReference>
<dbReference type="EMBL" id="PDKN01000007">
    <property type="protein sequence ID" value="RXJ55467.1"/>
    <property type="molecule type" value="Genomic_DNA"/>
</dbReference>
<comment type="caution">
    <text evidence="2">The sequence shown here is derived from an EMBL/GenBank/DDBJ whole genome shotgun (WGS) entry which is preliminary data.</text>
</comment>
<name>A0A4V1LNS8_9BACT</name>
<keyword evidence="1" id="KW-0143">Chaperone</keyword>
<dbReference type="RefSeq" id="WP_128996751.1">
    <property type="nucleotide sequence ID" value="NZ_PDKN01000007.1"/>
</dbReference>
<accession>A0A4V1LNS8</accession>
<evidence type="ECO:0000313" key="2">
    <source>
        <dbReference type="EMBL" id="RXJ55467.1"/>
    </source>
</evidence>
<keyword evidence="3" id="KW-1185">Reference proteome</keyword>
<gene>
    <name evidence="2" type="ORF">CRV04_10220</name>
</gene>
<reference evidence="2 3" key="1">
    <citation type="submission" date="2017-10" db="EMBL/GenBank/DDBJ databases">
        <title>Genomics of the genus Arcobacter.</title>
        <authorList>
            <person name="Perez-Cataluna A."/>
            <person name="Figueras M.J."/>
        </authorList>
    </citation>
    <scope>NUCLEOTIDE SEQUENCE [LARGE SCALE GENOMIC DNA]</scope>
    <source>
        <strain evidence="2 3">CECT 8987</strain>
    </source>
</reference>
<dbReference type="Gene3D" id="1.10.3480.10">
    <property type="entry name" value="TorD-like"/>
    <property type="match status" value="1"/>
</dbReference>
<evidence type="ECO:0000313" key="3">
    <source>
        <dbReference type="Proteomes" id="UP000290657"/>
    </source>
</evidence>
<dbReference type="Pfam" id="PF02613">
    <property type="entry name" value="Nitrate_red_del"/>
    <property type="match status" value="1"/>
</dbReference>
<dbReference type="InterPro" id="IPR020945">
    <property type="entry name" value="DMSO/NO3_reduct_chaperone"/>
</dbReference>
<dbReference type="AlphaFoldDB" id="A0A4V1LNS8"/>
<dbReference type="InterPro" id="IPR050289">
    <property type="entry name" value="TorD/DmsD_chaperones"/>
</dbReference>
<sequence>MDNQHRIYIYAFLSRIFSDELDEKFLKELHHNKEMLEMIGVNSLEWFTHTSMNKIEDELNVDYSTVFLMNAKPIETSVIDAKDEILVGLQNPVMQFYFNHDYELNLSASHLQTPDHISIEFAFMQNLISKDEKRVQKEFLAQHLLKWAVPYFIGIKSMCNTPLYKDLCDFVVEFLANDYDYLTQKI</sequence>
<dbReference type="PANTHER" id="PTHR34227:SF1">
    <property type="entry name" value="DIMETHYL SULFOXIDE REDUCTASE CHAPERONE-RELATED"/>
    <property type="match status" value="1"/>
</dbReference>
<proteinExistence type="predicted"/>
<protein>
    <submittedName>
        <fullName evidence="2">Dehydrogenase</fullName>
    </submittedName>
</protein>
<dbReference type="SUPFAM" id="SSF89155">
    <property type="entry name" value="TorD-like"/>
    <property type="match status" value="1"/>
</dbReference>
<dbReference type="OrthoDB" id="13061at2"/>
<evidence type="ECO:0000256" key="1">
    <source>
        <dbReference type="ARBA" id="ARBA00023186"/>
    </source>
</evidence>
<dbReference type="InterPro" id="IPR036411">
    <property type="entry name" value="TorD-like_sf"/>
</dbReference>
<dbReference type="Proteomes" id="UP000290657">
    <property type="component" value="Unassembled WGS sequence"/>
</dbReference>
<organism evidence="2 3">
    <name type="scientific">Candidatus Marinarcus aquaticus</name>
    <dbReference type="NCBI Taxonomy" id="2044504"/>
    <lineage>
        <taxon>Bacteria</taxon>
        <taxon>Pseudomonadati</taxon>
        <taxon>Campylobacterota</taxon>
        <taxon>Epsilonproteobacteria</taxon>
        <taxon>Campylobacterales</taxon>
        <taxon>Arcobacteraceae</taxon>
        <taxon>Candidatus Marinarcus</taxon>
    </lineage>
</organism>